<evidence type="ECO:0000256" key="4">
    <source>
        <dbReference type="ARBA" id="ARBA00022832"/>
    </source>
</evidence>
<keyword evidence="6" id="KW-0443">Lipid metabolism</keyword>
<keyword evidence="2" id="KW-0444">Lipid biosynthesis</keyword>
<evidence type="ECO:0000256" key="1">
    <source>
        <dbReference type="ARBA" id="ARBA00006500"/>
    </source>
</evidence>
<dbReference type="Gene3D" id="3.10.129.10">
    <property type="entry name" value="Hotdog Thioesterase"/>
    <property type="match status" value="1"/>
</dbReference>
<organism evidence="10 11">
    <name type="scientific">Aerococcus kribbianus</name>
    <dbReference type="NCBI Taxonomy" id="2999064"/>
    <lineage>
        <taxon>Bacteria</taxon>
        <taxon>Bacillati</taxon>
        <taxon>Bacillota</taxon>
        <taxon>Bacilli</taxon>
        <taxon>Lactobacillales</taxon>
        <taxon>Aerococcaceae</taxon>
        <taxon>Aerococcus</taxon>
    </lineage>
</organism>
<evidence type="ECO:0000313" key="10">
    <source>
        <dbReference type="EMBL" id="MCZ0725008.1"/>
    </source>
</evidence>
<keyword evidence="4" id="KW-0276">Fatty acid metabolism</keyword>
<evidence type="ECO:0000313" key="11">
    <source>
        <dbReference type="Proteomes" id="UP001146670"/>
    </source>
</evidence>
<proteinExistence type="inferred from homology"/>
<dbReference type="PANTHER" id="PTHR31727">
    <property type="entry name" value="OLEOYL-ACYL CARRIER PROTEIN THIOESTERASE 1, CHLOROPLASTIC"/>
    <property type="match status" value="1"/>
</dbReference>
<comment type="caution">
    <text evidence="10">The sequence shown here is derived from an EMBL/GenBank/DDBJ whole genome shotgun (WGS) entry which is preliminary data.</text>
</comment>
<dbReference type="SUPFAM" id="SSF54637">
    <property type="entry name" value="Thioesterase/thiol ester dehydrase-isomerase"/>
    <property type="match status" value="2"/>
</dbReference>
<dbReference type="GO" id="GO:0016297">
    <property type="term" value="F:fatty acyl-[ACP] hydrolase activity"/>
    <property type="evidence" value="ECO:0007669"/>
    <property type="project" value="InterPro"/>
</dbReference>
<keyword evidence="5" id="KW-0809">Transit peptide</keyword>
<comment type="similarity">
    <text evidence="1">Belongs to the acyl-ACP thioesterase family.</text>
</comment>
<name>A0A9X3JCQ7_9LACT</name>
<dbReference type="InterPro" id="IPR045023">
    <property type="entry name" value="FATA/B"/>
</dbReference>
<accession>A0A9X3JCQ7</accession>
<feature type="domain" description="Acyl-ACP thioesterase-like C-terminal" evidence="9">
    <location>
        <begin position="153"/>
        <end position="245"/>
    </location>
</feature>
<reference evidence="10" key="1">
    <citation type="submission" date="2022-12" db="EMBL/GenBank/DDBJ databases">
        <title>Description and comparative metabolic analysis of Aerococcus sp. nov., isolated from the feces of a pig.</title>
        <authorList>
            <person name="Chang Y.-H."/>
        </authorList>
    </citation>
    <scope>NUCLEOTIDE SEQUENCE</scope>
    <source>
        <strain evidence="10">YH-aer222</strain>
    </source>
</reference>
<dbReference type="InterPro" id="IPR002864">
    <property type="entry name" value="Acyl-ACP_thioesterase_NHD"/>
</dbReference>
<keyword evidence="7" id="KW-0275">Fatty acid biosynthesis</keyword>
<keyword evidence="11" id="KW-1185">Reference proteome</keyword>
<keyword evidence="3" id="KW-0378">Hydrolase</keyword>
<evidence type="ECO:0000259" key="9">
    <source>
        <dbReference type="Pfam" id="PF20791"/>
    </source>
</evidence>
<dbReference type="InterPro" id="IPR029069">
    <property type="entry name" value="HotDog_dom_sf"/>
</dbReference>
<evidence type="ECO:0000256" key="5">
    <source>
        <dbReference type="ARBA" id="ARBA00022946"/>
    </source>
</evidence>
<dbReference type="InterPro" id="IPR049427">
    <property type="entry name" value="Acyl-ACP_TE_C"/>
</dbReference>
<protein>
    <submittedName>
        <fullName evidence="10">Thioesterase</fullName>
    </submittedName>
</protein>
<dbReference type="PANTHER" id="PTHR31727:SF6">
    <property type="entry name" value="OLEOYL-ACYL CARRIER PROTEIN THIOESTERASE 1, CHLOROPLASTIC"/>
    <property type="match status" value="1"/>
</dbReference>
<dbReference type="Pfam" id="PF20791">
    <property type="entry name" value="Acyl-ACP_TE_C"/>
    <property type="match status" value="1"/>
</dbReference>
<evidence type="ECO:0000256" key="3">
    <source>
        <dbReference type="ARBA" id="ARBA00022801"/>
    </source>
</evidence>
<dbReference type="EMBL" id="JAPRFR010000001">
    <property type="protein sequence ID" value="MCZ0725008.1"/>
    <property type="molecule type" value="Genomic_DNA"/>
</dbReference>
<evidence type="ECO:0000256" key="6">
    <source>
        <dbReference type="ARBA" id="ARBA00023098"/>
    </source>
</evidence>
<evidence type="ECO:0000256" key="2">
    <source>
        <dbReference type="ARBA" id="ARBA00022516"/>
    </source>
</evidence>
<dbReference type="RefSeq" id="WP_268751333.1">
    <property type="nucleotide sequence ID" value="NZ_JAPRFQ010000001.1"/>
</dbReference>
<evidence type="ECO:0000259" key="8">
    <source>
        <dbReference type="Pfam" id="PF01643"/>
    </source>
</evidence>
<dbReference type="Proteomes" id="UP001146670">
    <property type="component" value="Unassembled WGS sequence"/>
</dbReference>
<dbReference type="AlphaFoldDB" id="A0A9X3JCQ7"/>
<gene>
    <name evidence="10" type="ORF">OW157_00315</name>
</gene>
<sequence>MGVRYEESRQIIASQCDLNGQLRLDALVNIFLAVSGAQEENIPAVKDYMQSHHYNWVITENQIEINHLPQVNDQVRVVTQAVDYNRFFSYRSYQIIGSDDHILVDALTTFSLIDLESRRIIGTPDEIISAYSMENQVQKRQRVRLPKVLDHVDQEDTVRVQYLDIDGNQHVNNAVYLRWLSNSLGKEWFQDHQIQRLVINYDKEAYLGDQVILTTEKKQDGDQVSTRHLISGDRGRHSAVAIDWQLTSGED</sequence>
<dbReference type="Pfam" id="PF01643">
    <property type="entry name" value="Acyl-ACP_TE"/>
    <property type="match status" value="1"/>
</dbReference>
<feature type="domain" description="Acyl-ACP thioesterase N-terminal hotdog" evidence="8">
    <location>
        <begin position="4"/>
        <end position="131"/>
    </location>
</feature>
<dbReference type="GO" id="GO:0000036">
    <property type="term" value="F:acyl carrier activity"/>
    <property type="evidence" value="ECO:0007669"/>
    <property type="project" value="TreeGrafter"/>
</dbReference>
<evidence type="ECO:0000256" key="7">
    <source>
        <dbReference type="ARBA" id="ARBA00023160"/>
    </source>
</evidence>